<dbReference type="Proteomes" id="UP000054166">
    <property type="component" value="Unassembled WGS sequence"/>
</dbReference>
<feature type="compositionally biased region" description="Polar residues" evidence="8">
    <location>
        <begin position="176"/>
        <end position="188"/>
    </location>
</feature>
<keyword evidence="2" id="KW-0813">Transport</keyword>
<dbReference type="InParanoid" id="A0A0C3BD03"/>
<dbReference type="Gene3D" id="6.10.140.1350">
    <property type="match status" value="1"/>
</dbReference>
<reference evidence="10" key="2">
    <citation type="submission" date="2015-01" db="EMBL/GenBank/DDBJ databases">
        <title>Evolutionary Origins and Diversification of the Mycorrhizal Mutualists.</title>
        <authorList>
            <consortium name="DOE Joint Genome Institute"/>
            <consortium name="Mycorrhizal Genomics Consortium"/>
            <person name="Kohler A."/>
            <person name="Kuo A."/>
            <person name="Nagy L.G."/>
            <person name="Floudas D."/>
            <person name="Copeland A."/>
            <person name="Barry K.W."/>
            <person name="Cichocki N."/>
            <person name="Veneault-Fourrey C."/>
            <person name="LaButti K."/>
            <person name="Lindquist E.A."/>
            <person name="Lipzen A."/>
            <person name="Lundell T."/>
            <person name="Morin E."/>
            <person name="Murat C."/>
            <person name="Riley R."/>
            <person name="Ohm R."/>
            <person name="Sun H."/>
            <person name="Tunlid A."/>
            <person name="Henrissat B."/>
            <person name="Grigoriev I.V."/>
            <person name="Hibbett D.S."/>
            <person name="Martin F."/>
        </authorList>
    </citation>
    <scope>NUCLEOTIDE SEQUENCE [LARGE SCALE GENOMIC DNA]</scope>
    <source>
        <strain evidence="10">F 1598</strain>
    </source>
</reference>
<dbReference type="GO" id="GO:0015031">
    <property type="term" value="P:protein transport"/>
    <property type="evidence" value="ECO:0007669"/>
    <property type="project" value="UniProtKB-KW"/>
</dbReference>
<comment type="subcellular location">
    <subcellularLocation>
        <location evidence="1">Nucleus</location>
        <location evidence="1">Nuclear pore complex</location>
    </subcellularLocation>
</comment>
<keyword evidence="10" id="KW-1185">Reference proteome</keyword>
<dbReference type="OrthoDB" id="2538017at2759"/>
<dbReference type="GO" id="GO:0051028">
    <property type="term" value="P:mRNA transport"/>
    <property type="evidence" value="ECO:0007669"/>
    <property type="project" value="UniProtKB-KW"/>
</dbReference>
<evidence type="ECO:0000256" key="2">
    <source>
        <dbReference type="ARBA" id="ARBA00022448"/>
    </source>
</evidence>
<evidence type="ECO:0000256" key="4">
    <source>
        <dbReference type="ARBA" id="ARBA00022927"/>
    </source>
</evidence>
<dbReference type="AlphaFoldDB" id="A0A0C3BD03"/>
<dbReference type="InterPro" id="IPR024882">
    <property type="entry name" value="NUP58/p45/49"/>
</dbReference>
<proteinExistence type="predicted"/>
<dbReference type="PANTHER" id="PTHR13437">
    <property type="entry name" value="NUCLEOPORIN P58/P45 NUCLEOPORIN-LIKE PROTEIN 1"/>
    <property type="match status" value="1"/>
</dbReference>
<protein>
    <recommendedName>
        <fullName evidence="11">Nucleoporin Nup54 alpha-helical domain-containing protein</fullName>
    </recommendedName>
</protein>
<evidence type="ECO:0000313" key="10">
    <source>
        <dbReference type="Proteomes" id="UP000054166"/>
    </source>
</evidence>
<keyword evidence="6" id="KW-0906">Nuclear pore complex</keyword>
<dbReference type="PANTHER" id="PTHR13437:SF2">
    <property type="entry name" value="NUCLEOPORIN P58_P45"/>
    <property type="match status" value="1"/>
</dbReference>
<dbReference type="Pfam" id="PF13634">
    <property type="entry name" value="Nucleoporin_FG"/>
    <property type="match status" value="1"/>
</dbReference>
<keyword evidence="5" id="KW-0811">Translocation</keyword>
<keyword evidence="7" id="KW-0539">Nucleus</keyword>
<dbReference type="FunCoup" id="A0A0C3BD03">
    <property type="interactions" value="68"/>
</dbReference>
<evidence type="ECO:0000256" key="5">
    <source>
        <dbReference type="ARBA" id="ARBA00023010"/>
    </source>
</evidence>
<dbReference type="GO" id="GO:0005643">
    <property type="term" value="C:nuclear pore"/>
    <property type="evidence" value="ECO:0007669"/>
    <property type="project" value="UniProtKB-SubCell"/>
</dbReference>
<evidence type="ECO:0000256" key="7">
    <source>
        <dbReference type="ARBA" id="ARBA00023242"/>
    </source>
</evidence>
<feature type="compositionally biased region" description="Gly residues" evidence="8">
    <location>
        <begin position="151"/>
        <end position="161"/>
    </location>
</feature>
<evidence type="ECO:0008006" key="11">
    <source>
        <dbReference type="Google" id="ProtNLM"/>
    </source>
</evidence>
<gene>
    <name evidence="9" type="ORF">PILCRDRAFT_818523</name>
</gene>
<evidence type="ECO:0000256" key="3">
    <source>
        <dbReference type="ARBA" id="ARBA00022816"/>
    </source>
</evidence>
<organism evidence="9 10">
    <name type="scientific">Piloderma croceum (strain F 1598)</name>
    <dbReference type="NCBI Taxonomy" id="765440"/>
    <lineage>
        <taxon>Eukaryota</taxon>
        <taxon>Fungi</taxon>
        <taxon>Dikarya</taxon>
        <taxon>Basidiomycota</taxon>
        <taxon>Agaricomycotina</taxon>
        <taxon>Agaricomycetes</taxon>
        <taxon>Agaricomycetidae</taxon>
        <taxon>Atheliales</taxon>
        <taxon>Atheliaceae</taxon>
        <taxon>Piloderma</taxon>
    </lineage>
</organism>
<feature type="compositionally biased region" description="Polar residues" evidence="8">
    <location>
        <begin position="197"/>
        <end position="221"/>
    </location>
</feature>
<evidence type="ECO:0000256" key="8">
    <source>
        <dbReference type="SAM" id="MobiDB-lite"/>
    </source>
</evidence>
<keyword evidence="3" id="KW-0509">mRNA transport</keyword>
<dbReference type="STRING" id="765440.A0A0C3BD03"/>
<feature type="compositionally biased region" description="Low complexity" evidence="8">
    <location>
        <begin position="83"/>
        <end position="94"/>
    </location>
</feature>
<feature type="compositionally biased region" description="Polar residues" evidence="8">
    <location>
        <begin position="24"/>
        <end position="58"/>
    </location>
</feature>
<name>A0A0C3BD03_PILCF</name>
<dbReference type="GO" id="GO:0017056">
    <property type="term" value="F:structural constituent of nuclear pore"/>
    <property type="evidence" value="ECO:0007669"/>
    <property type="project" value="InterPro"/>
</dbReference>
<sequence length="436" mass="46546">MSGFASSSAAFGIKSQAPANTALFGQSNTAKPQGSIFGSAQPTTSGFGNQSQTQQGSSLFGGGAFGQTQNQQPNPPASTGLFGQPAGQQQNQPASTGLFGQPPAGTQQQQPVQNTFGSSFSINQSSQPQGQQGTFGSFGATANQQQPGQSTFGGWGSGTGGTNPLQPQATLPAGSNAFNLGGSTNPGAGSSLFGQPPRQQSIGVSATQTSGPPLFTKSTKFNDLPDQLKKTFEDIESHIQGRVQISNELKQRKLGEEPTKGHELIHGVHKDLVNTSSIIQSDALFTRDIKSKADQAVQDTIVATRIVDGFRNPQQNGAYLKNHATFPLEFFNRVTEQMRERLQWYKNTIEQIERKLSSTASQAQSTPQAISATLHAQHATFISLASKTAALDADLKKIKALYTQLWRSKTGSMRDPFNDLDRNRGDDFRLDSLHVK</sequence>
<evidence type="ECO:0000256" key="1">
    <source>
        <dbReference type="ARBA" id="ARBA00004567"/>
    </source>
</evidence>
<dbReference type="InterPro" id="IPR025574">
    <property type="entry name" value="Nucleoporin_FG_rpt"/>
</dbReference>
<reference evidence="9 10" key="1">
    <citation type="submission" date="2014-04" db="EMBL/GenBank/DDBJ databases">
        <authorList>
            <consortium name="DOE Joint Genome Institute"/>
            <person name="Kuo A."/>
            <person name="Tarkka M."/>
            <person name="Buscot F."/>
            <person name="Kohler A."/>
            <person name="Nagy L.G."/>
            <person name="Floudas D."/>
            <person name="Copeland A."/>
            <person name="Barry K.W."/>
            <person name="Cichocki N."/>
            <person name="Veneault-Fourrey C."/>
            <person name="LaButti K."/>
            <person name="Lindquist E.A."/>
            <person name="Lipzen A."/>
            <person name="Lundell T."/>
            <person name="Morin E."/>
            <person name="Murat C."/>
            <person name="Sun H."/>
            <person name="Tunlid A."/>
            <person name="Henrissat B."/>
            <person name="Grigoriev I.V."/>
            <person name="Hibbett D.S."/>
            <person name="Martin F."/>
            <person name="Nordberg H.P."/>
            <person name="Cantor M.N."/>
            <person name="Hua S.X."/>
        </authorList>
    </citation>
    <scope>NUCLEOTIDE SEQUENCE [LARGE SCALE GENOMIC DNA]</scope>
    <source>
        <strain evidence="9 10">F 1598</strain>
    </source>
</reference>
<dbReference type="GO" id="GO:0008139">
    <property type="term" value="F:nuclear localization sequence binding"/>
    <property type="evidence" value="ECO:0007669"/>
    <property type="project" value="InterPro"/>
</dbReference>
<accession>A0A0C3BD03</accession>
<feature type="compositionally biased region" description="Polar residues" evidence="8">
    <location>
        <begin position="114"/>
        <end position="147"/>
    </location>
</feature>
<evidence type="ECO:0000256" key="6">
    <source>
        <dbReference type="ARBA" id="ARBA00023132"/>
    </source>
</evidence>
<keyword evidence="4" id="KW-0653">Protein transport</keyword>
<evidence type="ECO:0000313" key="9">
    <source>
        <dbReference type="EMBL" id="KIM84193.1"/>
    </source>
</evidence>
<dbReference type="EMBL" id="KN832988">
    <property type="protein sequence ID" value="KIM84193.1"/>
    <property type="molecule type" value="Genomic_DNA"/>
</dbReference>
<feature type="compositionally biased region" description="Low complexity" evidence="8">
    <location>
        <begin position="101"/>
        <end position="113"/>
    </location>
</feature>
<dbReference type="HOGENOM" id="CLU_045719_0_0_1"/>
<feature type="region of interest" description="Disordered" evidence="8">
    <location>
        <begin position="24"/>
        <end position="221"/>
    </location>
</feature>